<dbReference type="Gene3D" id="1.10.8.60">
    <property type="match status" value="2"/>
</dbReference>
<dbReference type="PROSITE" id="PS00674">
    <property type="entry name" value="AAA"/>
    <property type="match status" value="1"/>
</dbReference>
<dbReference type="GO" id="GO:0016558">
    <property type="term" value="P:protein import into peroxisome matrix"/>
    <property type="evidence" value="ECO:0007669"/>
    <property type="project" value="TreeGrafter"/>
</dbReference>
<feature type="domain" description="TLDc" evidence="4">
    <location>
        <begin position="206"/>
        <end position="347"/>
    </location>
</feature>
<reference evidence="5" key="1">
    <citation type="submission" date="2021-02" db="EMBL/GenBank/DDBJ databases">
        <authorList>
            <person name="Nowell W R."/>
        </authorList>
    </citation>
    <scope>NUCLEOTIDE SEQUENCE</scope>
</reference>
<dbReference type="PROSITE" id="PS51886">
    <property type="entry name" value="TLDC"/>
    <property type="match status" value="1"/>
</dbReference>
<name>A0A813ZNX6_9BILA</name>
<dbReference type="CDD" id="cd19511">
    <property type="entry name" value="RecA-like_CDC48_r2-like"/>
    <property type="match status" value="1"/>
</dbReference>
<dbReference type="InterPro" id="IPR027417">
    <property type="entry name" value="P-loop_NTPase"/>
</dbReference>
<dbReference type="PANTHER" id="PTHR23077">
    <property type="entry name" value="AAA-FAMILY ATPASE"/>
    <property type="match status" value="1"/>
</dbReference>
<organism evidence="5 6">
    <name type="scientific">Adineta steineri</name>
    <dbReference type="NCBI Taxonomy" id="433720"/>
    <lineage>
        <taxon>Eukaryota</taxon>
        <taxon>Metazoa</taxon>
        <taxon>Spiralia</taxon>
        <taxon>Gnathifera</taxon>
        <taxon>Rotifera</taxon>
        <taxon>Eurotatoria</taxon>
        <taxon>Bdelloidea</taxon>
        <taxon>Adinetida</taxon>
        <taxon>Adinetidae</taxon>
        <taxon>Adineta</taxon>
    </lineage>
</organism>
<dbReference type="GO" id="GO:0005524">
    <property type="term" value="F:ATP binding"/>
    <property type="evidence" value="ECO:0007669"/>
    <property type="project" value="UniProtKB-KW"/>
</dbReference>
<dbReference type="InterPro" id="IPR000210">
    <property type="entry name" value="BTB/POZ_dom"/>
</dbReference>
<keyword evidence="3" id="KW-0067">ATP-binding</keyword>
<dbReference type="InterPro" id="IPR050168">
    <property type="entry name" value="AAA_ATPase_domain"/>
</dbReference>
<proteinExistence type="inferred from homology"/>
<dbReference type="GO" id="GO:0005778">
    <property type="term" value="C:peroxisomal membrane"/>
    <property type="evidence" value="ECO:0007669"/>
    <property type="project" value="TreeGrafter"/>
</dbReference>
<dbReference type="InterPro" id="IPR003960">
    <property type="entry name" value="ATPase_AAA_CS"/>
</dbReference>
<dbReference type="PANTHER" id="PTHR23077:SF12">
    <property type="entry name" value="PEROXISOMAL ATPASE PEX1"/>
    <property type="match status" value="1"/>
</dbReference>
<dbReference type="AlphaFoldDB" id="A0A813ZNX6"/>
<comment type="similarity">
    <text evidence="1">Belongs to the AAA ATPase family.</text>
</comment>
<dbReference type="InterPro" id="IPR006571">
    <property type="entry name" value="TLDc_dom"/>
</dbReference>
<dbReference type="Pfam" id="PF02214">
    <property type="entry name" value="BTB_2"/>
    <property type="match status" value="1"/>
</dbReference>
<dbReference type="InterPro" id="IPR003593">
    <property type="entry name" value="AAA+_ATPase"/>
</dbReference>
<dbReference type="SMART" id="SM00225">
    <property type="entry name" value="BTB"/>
    <property type="match status" value="1"/>
</dbReference>
<dbReference type="Gene3D" id="3.30.710.10">
    <property type="entry name" value="Potassium Channel Kv1.1, Chain A"/>
    <property type="match status" value="1"/>
</dbReference>
<evidence type="ECO:0000256" key="1">
    <source>
        <dbReference type="ARBA" id="ARBA00006914"/>
    </source>
</evidence>
<dbReference type="InterPro" id="IPR011333">
    <property type="entry name" value="SKP1/BTB/POZ_sf"/>
</dbReference>
<dbReference type="SUPFAM" id="SSF52540">
    <property type="entry name" value="P-loop containing nucleoside triphosphate hydrolases"/>
    <property type="match status" value="1"/>
</dbReference>
<dbReference type="InterPro" id="IPR003131">
    <property type="entry name" value="T1-type_BTB"/>
</dbReference>
<dbReference type="Proteomes" id="UP000663860">
    <property type="component" value="Unassembled WGS sequence"/>
</dbReference>
<keyword evidence="2" id="KW-0547">Nucleotide-binding</keyword>
<dbReference type="CDD" id="cd18316">
    <property type="entry name" value="BTB_POZ_KCTD-like"/>
    <property type="match status" value="1"/>
</dbReference>
<dbReference type="FunFam" id="3.40.50.300:FF:000149">
    <property type="entry name" value="Nuclear valosin-containing protein-like"/>
    <property type="match status" value="1"/>
</dbReference>
<gene>
    <name evidence="5" type="ORF">IZO911_LOCUS12361</name>
</gene>
<evidence type="ECO:0000313" key="6">
    <source>
        <dbReference type="Proteomes" id="UP000663860"/>
    </source>
</evidence>
<dbReference type="GO" id="GO:0005829">
    <property type="term" value="C:cytosol"/>
    <property type="evidence" value="ECO:0007669"/>
    <property type="project" value="TreeGrafter"/>
</dbReference>
<dbReference type="InterPro" id="IPR003959">
    <property type="entry name" value="ATPase_AAA_core"/>
</dbReference>
<evidence type="ECO:0000259" key="4">
    <source>
        <dbReference type="PROSITE" id="PS51886"/>
    </source>
</evidence>
<dbReference type="SMART" id="SM00584">
    <property type="entry name" value="TLDc"/>
    <property type="match status" value="1"/>
</dbReference>
<dbReference type="Gene3D" id="3.40.50.300">
    <property type="entry name" value="P-loop containing nucleotide triphosphate hydrolases"/>
    <property type="match status" value="1"/>
</dbReference>
<dbReference type="GO" id="GO:0016887">
    <property type="term" value="F:ATP hydrolysis activity"/>
    <property type="evidence" value="ECO:0007669"/>
    <property type="project" value="InterPro"/>
</dbReference>
<evidence type="ECO:0000313" key="5">
    <source>
        <dbReference type="EMBL" id="CAF0903087.1"/>
    </source>
</evidence>
<dbReference type="EMBL" id="CAJNOE010000095">
    <property type="protein sequence ID" value="CAF0903087.1"/>
    <property type="molecule type" value="Genomic_DNA"/>
</dbReference>
<dbReference type="SMART" id="SM00382">
    <property type="entry name" value="AAA"/>
    <property type="match status" value="1"/>
</dbReference>
<sequence>MESSLDTLPDNTKQLSARFEKVHEDIISKLNEDSDYIRTTEQLCGQPIQISGDLENKLPNVSDEEREWKSIKLKLSTTSIKGKVILDVGGVKHTTSVDTLTKVKNTFFAALFSKKWELERDPNDNSIFIDRNGKLFEHILEYLRTESVPNDIMINESLRQRLIIEAEYFCIDNLIYILKEPDRKRQQKEKEEEERLAIENTFPNGTLLRLEHKVKLNEFYGKSNQKWELIYKATRDGFRANAFHSRCDNKGPTISIIQSNNNYIFGGYTSIAWTSSEKYQNDETAFLFTLTNPHNIPPTKYTIKYDYVEIAIYDDSDSGPRFGSGADMRVCDNSNSNYSSYTIFPTSYNDTTGKAIRELFNRTQQIHKQFIIIPIVKQITNIHRQFTEETPLFASQILTIEPLNIIQRTSIIKQLIENKKQTISETLLHSIVNRTESFVIKDLYTLIDNALLHSWMSFEDRQLSNIDFDYAFDEFKPISVKLLDDDKKKTSQTTLHWSDIGGMVDLKQELIQTVQWRFEHSNYFANAPIRLISGVLLYGPSGCGKTLLAQTLANECKVNFIQIKGPELLNKYVGSSEQNIRDLFNRARSVTPCIILFDEFEALVPRRGRDSAGVTDRVVNQLLTELDGVESLGDIVVIAATSRPDLIDPALLRPGRLDKHLYVGFPSKLDIVSILKIWTKKIQLANNIKFEDETFLSHCEMYTGADIKALVYNAQLAAFDEYQSKQSIIIHKHHLMSAIKQTPYSIPVHMRNANEHFYQNWRKPIAIDRQTTSLA</sequence>
<evidence type="ECO:0000256" key="2">
    <source>
        <dbReference type="ARBA" id="ARBA00022741"/>
    </source>
</evidence>
<dbReference type="Pfam" id="PF00004">
    <property type="entry name" value="AAA"/>
    <property type="match status" value="1"/>
</dbReference>
<dbReference type="GO" id="GO:0051260">
    <property type="term" value="P:protein homooligomerization"/>
    <property type="evidence" value="ECO:0007669"/>
    <property type="project" value="InterPro"/>
</dbReference>
<dbReference type="SUPFAM" id="SSF54695">
    <property type="entry name" value="POZ domain"/>
    <property type="match status" value="1"/>
</dbReference>
<comment type="caution">
    <text evidence="5">The sequence shown here is derived from an EMBL/GenBank/DDBJ whole genome shotgun (WGS) entry which is preliminary data.</text>
</comment>
<accession>A0A813ZNX6</accession>
<protein>
    <recommendedName>
        <fullName evidence="4">TLDc domain-containing protein</fullName>
    </recommendedName>
</protein>
<evidence type="ECO:0000256" key="3">
    <source>
        <dbReference type="ARBA" id="ARBA00022840"/>
    </source>
</evidence>
<dbReference type="Pfam" id="PF07534">
    <property type="entry name" value="TLD"/>
    <property type="match status" value="1"/>
</dbReference>